<proteinExistence type="predicted"/>
<organism evidence="1 2">
    <name type="scientific">Phialemonium atrogriseum</name>
    <dbReference type="NCBI Taxonomy" id="1093897"/>
    <lineage>
        <taxon>Eukaryota</taxon>
        <taxon>Fungi</taxon>
        <taxon>Dikarya</taxon>
        <taxon>Ascomycota</taxon>
        <taxon>Pezizomycotina</taxon>
        <taxon>Sordariomycetes</taxon>
        <taxon>Sordariomycetidae</taxon>
        <taxon>Cephalothecales</taxon>
        <taxon>Cephalothecaceae</taxon>
        <taxon>Phialemonium</taxon>
    </lineage>
</organism>
<accession>A0AAJ0FKZ3</accession>
<reference evidence="1" key="1">
    <citation type="submission" date="2023-06" db="EMBL/GenBank/DDBJ databases">
        <title>Genome-scale phylogeny and comparative genomics of the fungal order Sordariales.</title>
        <authorList>
            <consortium name="Lawrence Berkeley National Laboratory"/>
            <person name="Hensen N."/>
            <person name="Bonometti L."/>
            <person name="Westerberg I."/>
            <person name="Brannstrom I.O."/>
            <person name="Guillou S."/>
            <person name="Cros-Aarteil S."/>
            <person name="Calhoun S."/>
            <person name="Haridas S."/>
            <person name="Kuo A."/>
            <person name="Mondo S."/>
            <person name="Pangilinan J."/>
            <person name="Riley R."/>
            <person name="Labutti K."/>
            <person name="Andreopoulos B."/>
            <person name="Lipzen A."/>
            <person name="Chen C."/>
            <person name="Yanf M."/>
            <person name="Daum C."/>
            <person name="Ng V."/>
            <person name="Clum A."/>
            <person name="Steindorff A."/>
            <person name="Ohm R."/>
            <person name="Martin F."/>
            <person name="Silar P."/>
            <person name="Natvig D."/>
            <person name="Lalanne C."/>
            <person name="Gautier V."/>
            <person name="Ament-Velasquez S.L."/>
            <person name="Kruys A."/>
            <person name="Hutchinson M.I."/>
            <person name="Powell A.J."/>
            <person name="Barry K."/>
            <person name="Miller A.N."/>
            <person name="Grigoriev I.V."/>
            <person name="Debuchy R."/>
            <person name="Gladieux P."/>
            <person name="Thoren M.H."/>
            <person name="Johannesson H."/>
        </authorList>
    </citation>
    <scope>NUCLEOTIDE SEQUENCE</scope>
    <source>
        <strain evidence="1">8032-3</strain>
    </source>
</reference>
<dbReference type="RefSeq" id="XP_060288334.1">
    <property type="nucleotide sequence ID" value="XM_060426365.1"/>
</dbReference>
<comment type="caution">
    <text evidence="1">The sequence shown here is derived from an EMBL/GenBank/DDBJ whole genome shotgun (WGS) entry which is preliminary data.</text>
</comment>
<sequence>MKETPSLCHVSKWCSTAKKGVPHLVLQLRLIGNKLGGGLGAPIWGPQFGSNKTCCLAGRHHYIWIAFSDVASSFLSFHYQPGATTACSYVPSAQTYRQIISPETRHPCLAPRMAATNPSVRYSNGEVATSDAAKAFSWEAPVPVNQFWDSFEYCTARNFLGNFSDRELEQLPIDHDSTDDHHTKLELLLRLLREKLAEEEAAASPPQSLHETDYKRWHSLWQGVYVMEDKLDLPEAEQTVRMLVARMPDQSGVGPPHMLADHLVRIGKYKEAEDTERPVCAWMDALPQLGKDSPQAINARRIIARALWGQGPPRRAEAEALLAEINEIVDGMGGGRFCVYQEVEGRLNREMMAELEKGR</sequence>
<protein>
    <submittedName>
        <fullName evidence="1">Uncharacterized protein</fullName>
    </submittedName>
</protein>
<evidence type="ECO:0000313" key="2">
    <source>
        <dbReference type="Proteomes" id="UP001244011"/>
    </source>
</evidence>
<evidence type="ECO:0000313" key="1">
    <source>
        <dbReference type="EMBL" id="KAK1772121.1"/>
    </source>
</evidence>
<dbReference type="Proteomes" id="UP001244011">
    <property type="component" value="Unassembled WGS sequence"/>
</dbReference>
<gene>
    <name evidence="1" type="ORF">QBC33DRAFT_520333</name>
</gene>
<dbReference type="AlphaFoldDB" id="A0AAJ0FKZ3"/>
<dbReference type="GeneID" id="85309552"/>
<dbReference type="EMBL" id="MU838997">
    <property type="protein sequence ID" value="KAK1772121.1"/>
    <property type="molecule type" value="Genomic_DNA"/>
</dbReference>
<keyword evidence="2" id="KW-1185">Reference proteome</keyword>
<name>A0AAJ0FKZ3_9PEZI</name>